<feature type="compositionally biased region" description="Low complexity" evidence="1">
    <location>
        <begin position="209"/>
        <end position="223"/>
    </location>
</feature>
<dbReference type="GO" id="GO:0000398">
    <property type="term" value="P:mRNA splicing, via spliceosome"/>
    <property type="evidence" value="ECO:0007669"/>
    <property type="project" value="InterPro"/>
</dbReference>
<feature type="region of interest" description="Disordered" evidence="1">
    <location>
        <begin position="1"/>
        <end position="233"/>
    </location>
</feature>
<evidence type="ECO:0000313" key="3">
    <source>
        <dbReference type="Proteomes" id="UP000823388"/>
    </source>
</evidence>
<evidence type="ECO:0000313" key="2">
    <source>
        <dbReference type="EMBL" id="KAG2570247.1"/>
    </source>
</evidence>
<dbReference type="InterPro" id="IPR039292">
    <property type="entry name" value="SICKLE"/>
</dbReference>
<evidence type="ECO:0000256" key="1">
    <source>
        <dbReference type="SAM" id="MobiDB-lite"/>
    </source>
</evidence>
<proteinExistence type="predicted"/>
<dbReference type="Proteomes" id="UP000823388">
    <property type="component" value="Chromosome 7K"/>
</dbReference>
<feature type="compositionally biased region" description="Gly residues" evidence="1">
    <location>
        <begin position="224"/>
        <end position="233"/>
    </location>
</feature>
<sequence>MDGGEHEPEESSSQRRERLLALRSAANASAAEAPPPATAGSLLPDPDLAGDQASSPCPRPPQRFDYYTNPAAAFSSYSGGATNPTWSHKRKSPPLCYDPRPGPPPPAYGNYGDNYPPQQHHWAPSPIHSSPLMPRDPPGSSPWRSPMQFQDPMSGYQGAPPGAPPPWGPHSGPPGRGSYPNPPRFGFRHPNPGRGGSPMNYGPRGSQNSSYGRGRGPSYHGSPGSRGRGGRGGFGWQDHGYVNKSMVDDPWLDLQPIVGNILIPRGISESWLPKSLRENKEAPSQGQIKSSSGLSLAELSFNEVSDKET</sequence>
<dbReference type="AlphaFoldDB" id="A0A8T0Q5R3"/>
<keyword evidence="3" id="KW-1185">Reference proteome</keyword>
<dbReference type="EMBL" id="CM029049">
    <property type="protein sequence ID" value="KAG2570247.1"/>
    <property type="molecule type" value="Genomic_DNA"/>
</dbReference>
<organism evidence="2 3">
    <name type="scientific">Panicum virgatum</name>
    <name type="common">Blackwell switchgrass</name>
    <dbReference type="NCBI Taxonomy" id="38727"/>
    <lineage>
        <taxon>Eukaryota</taxon>
        <taxon>Viridiplantae</taxon>
        <taxon>Streptophyta</taxon>
        <taxon>Embryophyta</taxon>
        <taxon>Tracheophyta</taxon>
        <taxon>Spermatophyta</taxon>
        <taxon>Magnoliopsida</taxon>
        <taxon>Liliopsida</taxon>
        <taxon>Poales</taxon>
        <taxon>Poaceae</taxon>
        <taxon>PACMAD clade</taxon>
        <taxon>Panicoideae</taxon>
        <taxon>Panicodae</taxon>
        <taxon>Paniceae</taxon>
        <taxon>Panicinae</taxon>
        <taxon>Panicum</taxon>
        <taxon>Panicum sect. Hiantes</taxon>
    </lineage>
</organism>
<reference evidence="2" key="1">
    <citation type="submission" date="2020-05" db="EMBL/GenBank/DDBJ databases">
        <title>WGS assembly of Panicum virgatum.</title>
        <authorList>
            <person name="Lovell J.T."/>
            <person name="Jenkins J."/>
            <person name="Shu S."/>
            <person name="Juenger T.E."/>
            <person name="Schmutz J."/>
        </authorList>
    </citation>
    <scope>NUCLEOTIDE SEQUENCE</scope>
    <source>
        <strain evidence="2">AP13</strain>
    </source>
</reference>
<feature type="compositionally biased region" description="Pro residues" evidence="1">
    <location>
        <begin position="161"/>
        <end position="172"/>
    </location>
</feature>
<dbReference type="GO" id="GO:0035196">
    <property type="term" value="P:miRNA processing"/>
    <property type="evidence" value="ECO:0007669"/>
    <property type="project" value="InterPro"/>
</dbReference>
<dbReference type="PANTHER" id="PTHR36054">
    <property type="entry name" value="PROTEIN SICKLE"/>
    <property type="match status" value="1"/>
</dbReference>
<dbReference type="OrthoDB" id="1935385at2759"/>
<feature type="compositionally biased region" description="Low complexity" evidence="1">
    <location>
        <begin position="108"/>
        <end position="117"/>
    </location>
</feature>
<dbReference type="PANTHER" id="PTHR36054:SF2">
    <property type="entry name" value="PROTEIN SICKLE"/>
    <property type="match status" value="1"/>
</dbReference>
<protein>
    <submittedName>
        <fullName evidence="2">Uncharacterized protein</fullName>
    </submittedName>
</protein>
<name>A0A8T0Q5R3_PANVG</name>
<feature type="compositionally biased region" description="Polar residues" evidence="1">
    <location>
        <begin position="75"/>
        <end position="86"/>
    </location>
</feature>
<accession>A0A8T0Q5R3</accession>
<feature type="compositionally biased region" description="Low complexity" evidence="1">
    <location>
        <begin position="21"/>
        <end position="32"/>
    </location>
</feature>
<gene>
    <name evidence="2" type="ORF">PVAP13_7KG102900</name>
</gene>
<comment type="caution">
    <text evidence="2">The sequence shown here is derived from an EMBL/GenBank/DDBJ whole genome shotgun (WGS) entry which is preliminary data.</text>
</comment>